<dbReference type="AlphaFoldDB" id="A0A8J8SIF0"/>
<dbReference type="RefSeq" id="WP_212695082.1">
    <property type="nucleotide sequence ID" value="NZ_CP058649.1"/>
</dbReference>
<organism evidence="2 3">
    <name type="scientific">Vallitalea pronyensis</name>
    <dbReference type="NCBI Taxonomy" id="1348613"/>
    <lineage>
        <taxon>Bacteria</taxon>
        <taxon>Bacillati</taxon>
        <taxon>Bacillota</taxon>
        <taxon>Clostridia</taxon>
        <taxon>Lachnospirales</taxon>
        <taxon>Vallitaleaceae</taxon>
        <taxon>Vallitalea</taxon>
    </lineage>
</organism>
<keyword evidence="1" id="KW-1133">Transmembrane helix</keyword>
<keyword evidence="1" id="KW-0472">Membrane</keyword>
<feature type="transmembrane region" description="Helical" evidence="1">
    <location>
        <begin position="161"/>
        <end position="180"/>
    </location>
</feature>
<dbReference type="EMBL" id="CP058649">
    <property type="protein sequence ID" value="QUI24387.1"/>
    <property type="molecule type" value="Genomic_DNA"/>
</dbReference>
<feature type="transmembrane region" description="Helical" evidence="1">
    <location>
        <begin position="33"/>
        <end position="52"/>
    </location>
</feature>
<evidence type="ECO:0000313" key="3">
    <source>
        <dbReference type="Proteomes" id="UP000683246"/>
    </source>
</evidence>
<evidence type="ECO:0000256" key="1">
    <source>
        <dbReference type="SAM" id="Phobius"/>
    </source>
</evidence>
<feature type="transmembrane region" description="Helical" evidence="1">
    <location>
        <begin position="7"/>
        <end position="27"/>
    </location>
</feature>
<feature type="transmembrane region" description="Helical" evidence="1">
    <location>
        <begin position="135"/>
        <end position="154"/>
    </location>
</feature>
<dbReference type="KEGG" id="vpy:HZI73_19720"/>
<feature type="transmembrane region" description="Helical" evidence="1">
    <location>
        <begin position="59"/>
        <end position="78"/>
    </location>
</feature>
<feature type="transmembrane region" description="Helical" evidence="1">
    <location>
        <begin position="84"/>
        <end position="101"/>
    </location>
</feature>
<dbReference type="Proteomes" id="UP000683246">
    <property type="component" value="Chromosome"/>
</dbReference>
<evidence type="ECO:0000313" key="2">
    <source>
        <dbReference type="EMBL" id="QUI24387.1"/>
    </source>
</evidence>
<protein>
    <submittedName>
        <fullName evidence="2">Uncharacterized protein</fullName>
    </submittedName>
</protein>
<accession>A0A8J8SIF0</accession>
<sequence>MRKSTVIFSGIGAFLTISFLIIINHITTPDNQWSMYPSFVIVFWPIIVYYIAMKKYKGLSLVSALILILFLVIINYETSPVHPWFLYASYPILWWPILMYAGKWRKKLSFAIVSSGSLIAYYVVLNVILTPGYPWFIYTTFTFLWWPIIHYFVLTKKLMTFSVMSSLLTSVFFIIVNQVSTPHVIWAIYPVFVVLWWPLVVYCFSYLRHKNNDKTYKQTSR</sequence>
<name>A0A8J8SIF0_9FIRM</name>
<keyword evidence="1" id="KW-0812">Transmembrane</keyword>
<keyword evidence="3" id="KW-1185">Reference proteome</keyword>
<proteinExistence type="predicted"/>
<gene>
    <name evidence="2" type="ORF">HZI73_19720</name>
</gene>
<feature type="transmembrane region" description="Helical" evidence="1">
    <location>
        <begin position="186"/>
        <end position="207"/>
    </location>
</feature>
<feature type="transmembrane region" description="Helical" evidence="1">
    <location>
        <begin position="108"/>
        <end position="129"/>
    </location>
</feature>
<reference evidence="2" key="1">
    <citation type="submission" date="2020-07" db="EMBL/GenBank/DDBJ databases">
        <title>Vallitalea pronyensis genome.</title>
        <authorList>
            <person name="Postec A."/>
        </authorList>
    </citation>
    <scope>NUCLEOTIDE SEQUENCE</scope>
    <source>
        <strain evidence="2">FatNI3</strain>
    </source>
</reference>